<dbReference type="Proteomes" id="UP001454086">
    <property type="component" value="Unassembled WGS sequence"/>
</dbReference>
<keyword evidence="2" id="KW-1003">Cell membrane</keyword>
<keyword evidence="5" id="KW-0472">Membrane</keyword>
<dbReference type="PANTHER" id="PTHR32196">
    <property type="entry name" value="ABC TRANSPORTER PERMEASE PROTEIN YPHD-RELATED-RELATED"/>
    <property type="match status" value="1"/>
</dbReference>
<keyword evidence="7" id="KW-1185">Reference proteome</keyword>
<evidence type="ECO:0000256" key="4">
    <source>
        <dbReference type="ARBA" id="ARBA00022989"/>
    </source>
</evidence>
<evidence type="ECO:0000256" key="1">
    <source>
        <dbReference type="ARBA" id="ARBA00004651"/>
    </source>
</evidence>
<name>A0ABV1D5I5_9FIRM</name>
<comment type="caution">
    <text evidence="6">The sequence shown here is derived from an EMBL/GenBank/DDBJ whole genome shotgun (WGS) entry which is preliminary data.</text>
</comment>
<evidence type="ECO:0000313" key="7">
    <source>
        <dbReference type="Proteomes" id="UP001454086"/>
    </source>
</evidence>
<protein>
    <submittedName>
        <fullName evidence="6">ABC transporter permease</fullName>
    </submittedName>
</protein>
<keyword evidence="4" id="KW-1133">Transmembrane helix</keyword>
<dbReference type="Pfam" id="PF02653">
    <property type="entry name" value="BPD_transp_2"/>
    <property type="match status" value="1"/>
</dbReference>
<keyword evidence="3" id="KW-0812">Transmembrane</keyword>
<evidence type="ECO:0000256" key="3">
    <source>
        <dbReference type="ARBA" id="ARBA00022692"/>
    </source>
</evidence>
<dbReference type="InterPro" id="IPR001851">
    <property type="entry name" value="ABC_transp_permease"/>
</dbReference>
<dbReference type="EMBL" id="JBBMFM010000038">
    <property type="protein sequence ID" value="MEQ2425662.1"/>
    <property type="molecule type" value="Genomic_DNA"/>
</dbReference>
<dbReference type="RefSeq" id="WP_008726167.1">
    <property type="nucleotide sequence ID" value="NZ_JAJFDX010000006.1"/>
</dbReference>
<organism evidence="6 7">
    <name type="scientific">Enterocloster hominis</name>
    <name type="common">ex Hitch et al. 2024</name>
    <dbReference type="NCBI Taxonomy" id="1917870"/>
    <lineage>
        <taxon>Bacteria</taxon>
        <taxon>Bacillati</taxon>
        <taxon>Bacillota</taxon>
        <taxon>Clostridia</taxon>
        <taxon>Lachnospirales</taxon>
        <taxon>Lachnospiraceae</taxon>
        <taxon>Enterocloster</taxon>
    </lineage>
</organism>
<sequence>MKKDNWIKKFFAQREMGVLAILIIAVIIVQMIQPKFLNTANLRSIAISVATDGLLSIGLCLALILGGIELSVGGVAAMTCVITGFLCLNGTNIWIAALAALAAGIFVGLFNGFMISKVGLPPFIVTLGMMNLSRGVAYILTEGSPLSLSGYLPDSFRFLATGKIGGIPMIFIIFVIIAAIAGFLTKRSKVCRDIFYVGSNEKAAQLSAINVDKVKISVYVVIAMLSTLAGILSLGRFNMATPELSVGAETTAISAAVIGGTSMSGGVGSIFGTFLGIVLLKVVNSALVMLNVSVYWQDFVQGLILVVAVTIDYMSHRKKGGISVLERYLGIMKKDGAGKAA</sequence>
<accession>A0ABV1D5I5</accession>
<dbReference type="CDD" id="cd06579">
    <property type="entry name" value="TM_PBP1_transp_AraH_like"/>
    <property type="match status" value="1"/>
</dbReference>
<evidence type="ECO:0000256" key="2">
    <source>
        <dbReference type="ARBA" id="ARBA00022475"/>
    </source>
</evidence>
<comment type="subcellular location">
    <subcellularLocation>
        <location evidence="1">Cell membrane</location>
        <topology evidence="1">Multi-pass membrane protein</topology>
    </subcellularLocation>
</comment>
<reference evidence="6 7" key="1">
    <citation type="submission" date="2024-03" db="EMBL/GenBank/DDBJ databases">
        <title>Human intestinal bacterial collection.</title>
        <authorList>
            <person name="Pauvert C."/>
            <person name="Hitch T.C.A."/>
            <person name="Clavel T."/>
        </authorList>
    </citation>
    <scope>NUCLEOTIDE SEQUENCE [LARGE SCALE GENOMIC DNA]</scope>
    <source>
        <strain evidence="6 7">CLA-SR-H021</strain>
    </source>
</reference>
<gene>
    <name evidence="6" type="ORF">WMQ36_11800</name>
</gene>
<proteinExistence type="predicted"/>
<evidence type="ECO:0000256" key="5">
    <source>
        <dbReference type="ARBA" id="ARBA00023136"/>
    </source>
</evidence>
<evidence type="ECO:0000313" key="6">
    <source>
        <dbReference type="EMBL" id="MEQ2425662.1"/>
    </source>
</evidence>